<evidence type="ECO:0000313" key="2">
    <source>
        <dbReference type="Proteomes" id="UP000431533"/>
    </source>
</evidence>
<reference evidence="1 2" key="1">
    <citation type="submission" date="2018-05" db="EMBL/GenBank/DDBJ databases">
        <title>Genome sequencing and assembly of the regulated plant pathogen Lachnellula willkommii and related sister species for the development of diagnostic species identification markers.</title>
        <authorList>
            <person name="Giroux E."/>
            <person name="Bilodeau G."/>
        </authorList>
    </citation>
    <scope>NUCLEOTIDE SEQUENCE [LARGE SCALE GENOMIC DNA]</scope>
    <source>
        <strain evidence="1 2">CBS 185.66</strain>
    </source>
</reference>
<gene>
    <name evidence="1" type="ORF">LHYA1_G004530</name>
</gene>
<name>A0A8H8R476_9HELO</name>
<organism evidence="1 2">
    <name type="scientific">Lachnellula hyalina</name>
    <dbReference type="NCBI Taxonomy" id="1316788"/>
    <lineage>
        <taxon>Eukaryota</taxon>
        <taxon>Fungi</taxon>
        <taxon>Dikarya</taxon>
        <taxon>Ascomycota</taxon>
        <taxon>Pezizomycotina</taxon>
        <taxon>Leotiomycetes</taxon>
        <taxon>Helotiales</taxon>
        <taxon>Lachnaceae</taxon>
        <taxon>Lachnellula</taxon>
    </lineage>
</organism>
<dbReference type="EMBL" id="QGMH01000066">
    <property type="protein sequence ID" value="TVY26584.1"/>
    <property type="molecule type" value="Genomic_DNA"/>
</dbReference>
<dbReference type="Proteomes" id="UP000431533">
    <property type="component" value="Unassembled WGS sequence"/>
</dbReference>
<keyword evidence="2" id="KW-1185">Reference proteome</keyword>
<accession>A0A8H8R476</accession>
<protein>
    <submittedName>
        <fullName evidence="1">Uncharacterized protein</fullName>
    </submittedName>
</protein>
<comment type="caution">
    <text evidence="1">The sequence shown here is derived from an EMBL/GenBank/DDBJ whole genome shotgun (WGS) entry which is preliminary data.</text>
</comment>
<dbReference type="RefSeq" id="XP_031005372.1">
    <property type="nucleotide sequence ID" value="XM_031149489.1"/>
</dbReference>
<dbReference type="GeneID" id="41984728"/>
<proteinExistence type="predicted"/>
<evidence type="ECO:0000313" key="1">
    <source>
        <dbReference type="EMBL" id="TVY26584.1"/>
    </source>
</evidence>
<dbReference type="OrthoDB" id="5354164at2759"/>
<dbReference type="AlphaFoldDB" id="A0A8H8R476"/>
<sequence length="827" mass="91755">MASIGKLAASLITGTQETTLALASINFDFALFKMEAPVEYQGLGNALSSKRKHDAENGSTHVTARKLGALFEDELPEVPHLIQAYGRRVTEIAEMPNVNPKGSSRDGPFRDHVGADGTTIWAAATSGTSAIAMHLLACILACQWPQAEAIAIWVELVIRRRAILQEHCNNLTFKVSELQASRIQISTEQLAEWDGSARAWLQTADEAKRVQQTQLMLILKNISIPVAKGSILYDDVVEVWTKAMKAVDNLIIGMPQRIEEGAILLGLSAWHIYPDLYALGSSSTAIPQNDHLVAEGGVVTLGLKNTRIAKDDGIYWSLPLAYLKYYGNPVITTSTAGAYASRITFDQLLQTTIGSLISSRGHSSSDLSGPLQLTVYLFTHLSSKRPECCADKTLNKQGNAKRHKSARGEEASTTENVTVEELWKEPKAKYTTLTKGMAQPAKKKKTRWAPSFWLEGGADEYLIDRQFESIDFYSIQIAFSIFCRASMNDEAPIRHEFVFGDAKTAVFRKIAPNREPTATTNITQLRYLQLSLDSSYLDHELLRAKLIKFFSPKGQKLDRQLASLDALAMASQIYATLPSSTIDLKVTSRPLQKWKWWSERDGDHDPPLGHAFACIACLETGHLDLQPKELNSVMAITYKISIYVSQKMLSDPVKQLPQCATQRLVAKTACPKKTNEERSLQNCLRVSQKMDGTAFAFDYDPDESASIVSGKELKKGCSGGCEHSAKERLDASVISPAVSIDYWSELLDPPLENGIVRAFNNELARLCLATVAVQKRLNVHIVPKEPCWMCDHAMCFTADQHVTRRRCGISQNETGMKDYERHHIFIC</sequence>